<proteinExistence type="predicted"/>
<dbReference type="PANTHER" id="PTHR30217:SF12">
    <property type="entry name" value="U32 FAMILY PEPTIDASE"/>
    <property type="match status" value="1"/>
</dbReference>
<dbReference type="KEGG" id="mgj:MGM1_5560"/>
<keyword evidence="1" id="KW-0378">Hydrolase</keyword>
<reference evidence="1 2" key="1">
    <citation type="journal article" date="2014" name="PLoS ONE">
        <title>An emerging Mycoplasma associated with trichomoniasis, vaginal infection and disease.</title>
        <authorList>
            <consortium name="Vaginal Microbiome Consortium"/>
            <person name="Fettweis J.M."/>
            <person name="Serrano M.G."/>
            <person name="Huang B."/>
            <person name="Brooks J.P."/>
            <person name="Glascock A.L."/>
            <person name="Sheth N.U."/>
            <person name="Strauss J.F.III."/>
            <person name="Jefferson K.K."/>
            <person name="Buck G.A."/>
        </authorList>
    </citation>
    <scope>NUCLEOTIDE SEQUENCE [LARGE SCALE GENOMIC DNA]</scope>
    <source>
        <strain evidence="1 2">VCU_M1</strain>
    </source>
</reference>
<sequence length="312" mass="36768">MKIIVSPANYKIIGHLIKKATVDIIQVGIKNLSDKTTCILTIDRIKRLVQLAHQFNKQIFVYIDIFVFEKDLELLTQTLVVLKKIDVDGVVFNDYAVCQINYEKQLKLNLIYDPKALVTNYQQFNFYRDNGINNVVIANELKLHEINEMCLNKNDIKLIKQVSGYVFMMQSRWDLISLFLKRHKIDYEVKNKKLFLKEELRPFPSLIFENKYGTHIYTGYTLSNLSYLKNLYDNQLDYLYIDGIMQTDTWLIDTLEIYSKAIKYIEENKDIDSLIEKEKEINQYLATGFIDNDLKQIMYLSNDMLSEGENNE</sequence>
<evidence type="ECO:0000313" key="1">
    <source>
        <dbReference type="EMBL" id="AIV03914.1"/>
    </source>
</evidence>
<dbReference type="GO" id="GO:0006508">
    <property type="term" value="P:proteolysis"/>
    <property type="evidence" value="ECO:0007669"/>
    <property type="project" value="UniProtKB-KW"/>
</dbReference>
<dbReference type="InterPro" id="IPR051454">
    <property type="entry name" value="RNA/ubiquinone_mod_enzymes"/>
</dbReference>
<dbReference type="HOGENOM" id="CLU_011540_1_0_14"/>
<name>A0A097STK5_9BACT</name>
<dbReference type="Pfam" id="PF01136">
    <property type="entry name" value="Peptidase_U32"/>
    <property type="match status" value="1"/>
</dbReference>
<dbReference type="eggNOG" id="COG0826">
    <property type="taxonomic scope" value="Bacteria"/>
</dbReference>
<dbReference type="Proteomes" id="UP000030066">
    <property type="component" value="Chromosome"/>
</dbReference>
<keyword evidence="1" id="KW-0645">Protease</keyword>
<keyword evidence="2" id="KW-1185">Reference proteome</keyword>
<accession>A0A097STK5</accession>
<evidence type="ECO:0000313" key="2">
    <source>
        <dbReference type="Proteomes" id="UP000030066"/>
    </source>
</evidence>
<dbReference type="AlphaFoldDB" id="A0A097STK5"/>
<gene>
    <name evidence="1" type="ORF">MGM1_5560</name>
</gene>
<dbReference type="PANTHER" id="PTHR30217">
    <property type="entry name" value="PEPTIDASE U32 FAMILY"/>
    <property type="match status" value="1"/>
</dbReference>
<dbReference type="EMBL" id="CP007711">
    <property type="protein sequence ID" value="AIV03914.1"/>
    <property type="molecule type" value="Genomic_DNA"/>
</dbReference>
<dbReference type="GO" id="GO:0008233">
    <property type="term" value="F:peptidase activity"/>
    <property type="evidence" value="ECO:0007669"/>
    <property type="project" value="UniProtKB-KW"/>
</dbReference>
<organism evidence="1 2">
    <name type="scientific">Candidatus Malacoplasma girerdii</name>
    <dbReference type="NCBI Taxonomy" id="1318617"/>
    <lineage>
        <taxon>Bacteria</taxon>
        <taxon>Bacillati</taxon>
        <taxon>Mycoplasmatota</taxon>
        <taxon>Mycoplasmoidales</taxon>
        <taxon>Mycoplasmoidaceae</taxon>
        <taxon>Malacoplasma</taxon>
    </lineage>
</organism>
<dbReference type="InterPro" id="IPR001539">
    <property type="entry name" value="Peptidase_U32"/>
</dbReference>
<dbReference type="STRING" id="1318617.MGM1_5560"/>
<protein>
    <submittedName>
        <fullName evidence="1">Collagenase/U32-family protease</fullName>
    </submittedName>
</protein>